<dbReference type="NCBIfam" id="TIGR04056">
    <property type="entry name" value="OMP_RagA_SusC"/>
    <property type="match status" value="1"/>
</dbReference>
<dbReference type="SUPFAM" id="SSF56935">
    <property type="entry name" value="Porins"/>
    <property type="match status" value="1"/>
</dbReference>
<dbReference type="Proteomes" id="UP000190150">
    <property type="component" value="Unassembled WGS sequence"/>
</dbReference>
<dbReference type="Gene3D" id="2.170.130.10">
    <property type="entry name" value="TonB-dependent receptor, plug domain"/>
    <property type="match status" value="1"/>
</dbReference>
<evidence type="ECO:0000256" key="3">
    <source>
        <dbReference type="ARBA" id="ARBA00023237"/>
    </source>
</evidence>
<dbReference type="InterPro" id="IPR037066">
    <property type="entry name" value="Plug_dom_sf"/>
</dbReference>
<comment type="similarity">
    <text evidence="4">Belongs to the TonB-dependent receptor family.</text>
</comment>
<dbReference type="InterPro" id="IPR012910">
    <property type="entry name" value="Plug_dom"/>
</dbReference>
<dbReference type="InterPro" id="IPR039426">
    <property type="entry name" value="TonB-dep_rcpt-like"/>
</dbReference>
<evidence type="ECO:0000256" key="4">
    <source>
        <dbReference type="PROSITE-ProRule" id="PRU01360"/>
    </source>
</evidence>
<feature type="domain" description="TonB-dependent receptor plug" evidence="6">
    <location>
        <begin position="247"/>
        <end position="353"/>
    </location>
</feature>
<dbReference type="InterPro" id="IPR023996">
    <property type="entry name" value="TonB-dep_OMP_SusC/RagA"/>
</dbReference>
<evidence type="ECO:0000256" key="1">
    <source>
        <dbReference type="ARBA" id="ARBA00022448"/>
    </source>
</evidence>
<dbReference type="EMBL" id="FUZF01000016">
    <property type="protein sequence ID" value="SKB95627.1"/>
    <property type="molecule type" value="Genomic_DNA"/>
</dbReference>
<keyword evidence="8" id="KW-1185">Reference proteome</keyword>
<keyword evidence="2 4" id="KW-0472">Membrane</keyword>
<dbReference type="InterPro" id="IPR011662">
    <property type="entry name" value="Secretin/TonB_short_N"/>
</dbReference>
<protein>
    <submittedName>
        <fullName evidence="7">TonB-linked outer membrane protein, SusC/RagA family</fullName>
    </submittedName>
</protein>
<dbReference type="Pfam" id="PF07715">
    <property type="entry name" value="Plug"/>
    <property type="match status" value="1"/>
</dbReference>
<dbReference type="Pfam" id="PF07660">
    <property type="entry name" value="STN"/>
    <property type="match status" value="1"/>
</dbReference>
<dbReference type="PROSITE" id="PS52016">
    <property type="entry name" value="TONB_DEPENDENT_REC_3"/>
    <property type="match status" value="1"/>
</dbReference>
<dbReference type="InterPro" id="IPR008969">
    <property type="entry name" value="CarboxyPept-like_regulatory"/>
</dbReference>
<evidence type="ECO:0000313" key="7">
    <source>
        <dbReference type="EMBL" id="SKB95627.1"/>
    </source>
</evidence>
<organism evidence="7 8">
    <name type="scientific">Sphingobacterium nematocida</name>
    <dbReference type="NCBI Taxonomy" id="1513896"/>
    <lineage>
        <taxon>Bacteria</taxon>
        <taxon>Pseudomonadati</taxon>
        <taxon>Bacteroidota</taxon>
        <taxon>Sphingobacteriia</taxon>
        <taxon>Sphingobacteriales</taxon>
        <taxon>Sphingobacteriaceae</taxon>
        <taxon>Sphingobacterium</taxon>
    </lineage>
</organism>
<dbReference type="InterPro" id="IPR023997">
    <property type="entry name" value="TonB-dep_OMP_SusC/RagA_CS"/>
</dbReference>
<feature type="domain" description="Secretin/TonB short N-terminal" evidence="5">
    <location>
        <begin position="93"/>
        <end position="143"/>
    </location>
</feature>
<accession>A0A1T5FHN8</accession>
<dbReference type="RefSeq" id="WP_139375355.1">
    <property type="nucleotide sequence ID" value="NZ_FUZF01000016.1"/>
</dbReference>
<dbReference type="Pfam" id="PF13715">
    <property type="entry name" value="CarbopepD_reg_2"/>
    <property type="match status" value="1"/>
</dbReference>
<keyword evidence="4" id="KW-1134">Transmembrane beta strand</keyword>
<sequence>MKKYTKARPRELESGEPLATTVGQQWHSDENLLGKCYKLFSVRSSWKIRLSTVLLSTALLQLPMSMYAQKITLNLKDASIKQIFQQMEKQSGYSFFYKDVDIANFKKRGVSFTDTNLSQVLESILSPYGLDYEIVNKTVVIKRTAAPIKADVQQKQQFTGAVVDEAGKPILGALVVVKGTKTTVSTTSGGVFSVDVKEGDELTISHISYFSKTVKVGDEPLRVVLQANDNLIEQVVITGYTDYKKGKSASATSSVQAKDIGGVPMSSLDQVLQGKVPGMTVVSSSGQPGQSASVVIRGIGSIRGTTTPLYVMDGVPIEGGYFQAINPEDIENVSVLKDASAKALYGSRGSNGVVVITTKKGKRGRLSVNYSSQYGFSTLTRTAFEMMDSKERLRFEEEVGLETGRDIGPGWSLSPRNPDYNTQSGAWQKDAKQALDSLRNMDTDWRDLFFQDGRFMEQQFSLSGGNENVQTYNSLSLWNEDGIVKETGMNRYSLRSNTNMNYGRFTAGVNLSLGYSNSRFTYNEGGTGVGSPMASVYYALPYEYPYTADGVFYATDTDHPFYDTREGSRGIDVLYGTSDKTNQFKTILGLNMAYEIMPGLKVSTRAGVDFRNSEDQVFVNPLSYIGQNQFGKKGSFEEGYRRNFNLVSTTGLTYNKAIDLHDFEVSGFFEYIQSNYKAFGYTGYGLDDRLPESPKAIAVSPAFLPDLNGSRDATALLSYMGVGRYTYDNKYTITGSYRYDGASLASVPSKNRWHGFYSFGAAWDAKQEDFLRENEFIPVLRLRASYGQTASPLSSSFSHMSLFSVNTSYGGQQGIRPANLVNPDSDWEYVNEFNTGFDIGLFQGQRLNLTVDFYNKITRNMFLALQPSATAGMGTGVTIPLSSGRMGNKGIEFALNGDIIKNKDITWNVGVNGAYNQNKILRVSDVSDELMDGDTRIIKVGLPYGTYYGPRWAGVNPENGDAQYYNSDGSVTNVYDSDGQSVPLSANMFPKFTGGITTNFRWKDLSLSALLSFVSNVERWNNIDFYIENQAYMTSNQSKRMLYDRWKKPGDVAVLQRIDVPRNFTSKDIQDASFMRLRNLQLNYSIPVALFGKTIFKSANIFVQGQNLFTWTTWRGLDPENNRQYGRFEYPNARKYTAGVNVNF</sequence>
<dbReference type="AlphaFoldDB" id="A0A1T5FHN8"/>
<dbReference type="SUPFAM" id="SSF49464">
    <property type="entry name" value="Carboxypeptidase regulatory domain-like"/>
    <property type="match status" value="1"/>
</dbReference>
<comment type="subcellular location">
    <subcellularLocation>
        <location evidence="4">Cell outer membrane</location>
        <topology evidence="4">Multi-pass membrane protein</topology>
    </subcellularLocation>
</comment>
<reference evidence="8" key="1">
    <citation type="submission" date="2017-02" db="EMBL/GenBank/DDBJ databases">
        <authorList>
            <person name="Varghese N."/>
            <person name="Submissions S."/>
        </authorList>
    </citation>
    <scope>NUCLEOTIDE SEQUENCE [LARGE SCALE GENOMIC DNA]</scope>
    <source>
        <strain evidence="8">DSM 24091</strain>
    </source>
</reference>
<dbReference type="STRING" id="1513896.SAMN05660841_03258"/>
<dbReference type="NCBIfam" id="TIGR04057">
    <property type="entry name" value="SusC_RagA_signa"/>
    <property type="match status" value="1"/>
</dbReference>
<dbReference type="Gene3D" id="2.60.40.1120">
    <property type="entry name" value="Carboxypeptidase-like, regulatory domain"/>
    <property type="match status" value="1"/>
</dbReference>
<dbReference type="OrthoDB" id="9768177at2"/>
<keyword evidence="1 4" id="KW-0813">Transport</keyword>
<keyword evidence="4" id="KW-0812">Transmembrane</keyword>
<keyword evidence="3 4" id="KW-0998">Cell outer membrane</keyword>
<dbReference type="GO" id="GO:0009279">
    <property type="term" value="C:cell outer membrane"/>
    <property type="evidence" value="ECO:0007669"/>
    <property type="project" value="UniProtKB-SubCell"/>
</dbReference>
<evidence type="ECO:0000256" key="2">
    <source>
        <dbReference type="ARBA" id="ARBA00023136"/>
    </source>
</evidence>
<gene>
    <name evidence="7" type="ORF">SAMN05660841_03258</name>
</gene>
<evidence type="ECO:0000313" key="8">
    <source>
        <dbReference type="Proteomes" id="UP000190150"/>
    </source>
</evidence>
<evidence type="ECO:0000259" key="6">
    <source>
        <dbReference type="Pfam" id="PF07715"/>
    </source>
</evidence>
<name>A0A1T5FHN8_9SPHI</name>
<evidence type="ECO:0000259" key="5">
    <source>
        <dbReference type="Pfam" id="PF07660"/>
    </source>
</evidence>
<proteinExistence type="inferred from homology"/>
<dbReference type="Gene3D" id="3.55.50.30">
    <property type="match status" value="1"/>
</dbReference>